<feature type="region of interest" description="Disordered" evidence="1">
    <location>
        <begin position="925"/>
        <end position="1087"/>
    </location>
</feature>
<name>A0A9P6IYI0_MORAP</name>
<dbReference type="EMBL" id="JAAAHY010001016">
    <property type="protein sequence ID" value="KAF9953804.1"/>
    <property type="molecule type" value="Genomic_DNA"/>
</dbReference>
<feature type="compositionally biased region" description="Acidic residues" evidence="1">
    <location>
        <begin position="545"/>
        <end position="556"/>
    </location>
</feature>
<feature type="compositionally biased region" description="Basic and acidic residues" evidence="1">
    <location>
        <begin position="440"/>
        <end position="462"/>
    </location>
</feature>
<feature type="region of interest" description="Disordered" evidence="1">
    <location>
        <begin position="440"/>
        <end position="468"/>
    </location>
</feature>
<feature type="compositionally biased region" description="Acidic residues" evidence="1">
    <location>
        <begin position="953"/>
        <end position="1023"/>
    </location>
</feature>
<accession>A0A9P6IYI0</accession>
<protein>
    <submittedName>
        <fullName evidence="2">Uncharacterized protein</fullName>
    </submittedName>
</protein>
<evidence type="ECO:0000256" key="1">
    <source>
        <dbReference type="SAM" id="MobiDB-lite"/>
    </source>
</evidence>
<evidence type="ECO:0000313" key="3">
    <source>
        <dbReference type="Proteomes" id="UP000738359"/>
    </source>
</evidence>
<proteinExistence type="predicted"/>
<feature type="region of interest" description="Disordered" evidence="1">
    <location>
        <begin position="544"/>
        <end position="568"/>
    </location>
</feature>
<dbReference type="OrthoDB" id="2424936at2759"/>
<evidence type="ECO:0000313" key="2">
    <source>
        <dbReference type="EMBL" id="KAF9953804.1"/>
    </source>
</evidence>
<reference evidence="2" key="1">
    <citation type="journal article" date="2020" name="Fungal Divers.">
        <title>Resolving the Mortierellaceae phylogeny through synthesis of multi-gene phylogenetics and phylogenomics.</title>
        <authorList>
            <person name="Vandepol N."/>
            <person name="Liber J."/>
            <person name="Desiro A."/>
            <person name="Na H."/>
            <person name="Kennedy M."/>
            <person name="Barry K."/>
            <person name="Grigoriev I.V."/>
            <person name="Miller A.N."/>
            <person name="O'Donnell K."/>
            <person name="Stajich J.E."/>
            <person name="Bonito G."/>
        </authorList>
    </citation>
    <scope>NUCLEOTIDE SEQUENCE</scope>
    <source>
        <strain evidence="2">CK1249</strain>
    </source>
</reference>
<feature type="compositionally biased region" description="Acidic residues" evidence="1">
    <location>
        <begin position="933"/>
        <end position="944"/>
    </location>
</feature>
<comment type="caution">
    <text evidence="2">The sequence shown here is derived from an EMBL/GenBank/DDBJ whole genome shotgun (WGS) entry which is preliminary data.</text>
</comment>
<feature type="region of interest" description="Disordered" evidence="1">
    <location>
        <begin position="791"/>
        <end position="824"/>
    </location>
</feature>
<feature type="compositionally biased region" description="Acidic residues" evidence="1">
    <location>
        <begin position="1031"/>
        <end position="1059"/>
    </location>
</feature>
<organism evidence="2 3">
    <name type="scientific">Mortierella alpina</name>
    <name type="common">Oleaginous fungus</name>
    <name type="synonym">Mortierella renispora</name>
    <dbReference type="NCBI Taxonomy" id="64518"/>
    <lineage>
        <taxon>Eukaryota</taxon>
        <taxon>Fungi</taxon>
        <taxon>Fungi incertae sedis</taxon>
        <taxon>Mucoromycota</taxon>
        <taxon>Mortierellomycotina</taxon>
        <taxon>Mortierellomycetes</taxon>
        <taxon>Mortierellales</taxon>
        <taxon>Mortierellaceae</taxon>
        <taxon>Mortierella</taxon>
    </lineage>
</organism>
<feature type="region of interest" description="Disordered" evidence="1">
    <location>
        <begin position="1431"/>
        <end position="1476"/>
    </location>
</feature>
<dbReference type="Proteomes" id="UP000738359">
    <property type="component" value="Unassembled WGS sequence"/>
</dbReference>
<gene>
    <name evidence="2" type="ORF">BGZ70_000114</name>
</gene>
<keyword evidence="3" id="KW-1185">Reference proteome</keyword>
<sequence>MIVTVLPDENWLAMMPTDRPPDTDFYRRLCVAASDPTLTDAKENTHRALYRLAEHGVRSRAAYERQDLSEVTEEACLKAFRRACLEAIETKIRKEVGPKLKKGKAADLTASRHKVRERLLGITRPPPGVVEASLATIRTQYDLGPSFSHQQFSRMFAADTRHVDRWHDVVQSEYDQVWARTVSAVEATVDRSTDRAAKGEVDDNPKEEIFTCPVSLKKVLRQEFQAQEQDLIFTLIKETQKSVTDTIAELAVLAHKALILMAAGHFYDGELQLPSSAPRTFDTRAVLPQGYTIPEGFDPVLQIAPIPQRLQDHLLENPGKDMDNIQSHYFLQALYTAFLGVQQRTRRATEDVDFDPATAIMAKSHPLWTRIVRHINSTSDTADLAAPLEGLSSTMNEAITELATSMKNIWEGNISHKLLDYLLRFLLRIFLAPEREKRNKERIRSAIKKREEKKEKAKDKKPSKSLQQLHARELCDELADHLHSQPTKEHRITAILTQLARHEDWDEVAVEGQASDPGTVQPHDNADTTLAGAATITVMFKALEDESEEDEDEEENASAVSPAPRTVRSPLTGCTHVVMDKEPPRSRLRALQSVLRMLLESPHLSKPIDANWVKKTSFKGSNFTLQEREVVAFLANTLRPYVPKRRRVPGCRKKTEKPLSHMVLQAPMVILANNILVATGYQDFTRKPMPHVSAGALHGLALGAVGFYEVLCASGPGHFDCQDADGQPLTNYKAVTKNAGNKEAVLGAFLDLPKIHRICDSYGMSFRNRIVFVNDLDVHLVGVRIKHGELRASGSPRMGHPVSSRYEDEKKKKRRTSSQTHWDQELAASGLSRSEICNRIQEVGATVREEENVVKTMREDVKQKRILQSTASEALRKADDSKKDDAYAELRFARIQLRMARTPLTPHELALSQARQELYYLNRLEKASKPPDELTDGEDSDESENNGRQSSQDESDSEKDPDDADERADDGVEDTEEDTDKGTDEDMDEDMDEDSDKETDTDTDEDTDEGASDEDRDEDVDVDQDTHGADESTDSSDDDEKDGDEDDSASDESMDEEQEATLAGDQTSSPEHPQKPTIPTLDRPTAEDRPECIDLNQLAGEDAILAFGGTDYGLAIMSRTIAQTKEEIEQRIARYGQTITTDCSIRTRAAKVQEVKLPPPFTITARQIDSMSHLHRNSKTRQKRLQKNASVRDALSSISTTEASLTRARTTTDLDRSNNGRRAVRSTLQAFKATRTRNKELRTQSIRTQRAYATICADERRYVQEHSKKGETGHVLQEDGWCPSCTKHHVPPNTRAQFFRHIRRCPRESPRVVPVLCIGDAGTSVGCRFKGHAKRGGTKLRQEHRRYTTVAVTGEYRTSKTCVACYQPVELARARRLVNGEARIVAVHGALECVNPSCEHFQLGYTIKARDPHSALCILLNGASDLLPPFRPLPPFRRTSRTTQHEHTNNASAALDPVPSLTSKPIPQGHPAAPGV</sequence>